<dbReference type="PANTHER" id="PTHR34351">
    <property type="entry name" value="SLR1927 PROTEIN-RELATED"/>
    <property type="match status" value="1"/>
</dbReference>
<dbReference type="Pfam" id="PF01882">
    <property type="entry name" value="DUF58"/>
    <property type="match status" value="1"/>
</dbReference>
<dbReference type="Proteomes" id="UP000824230">
    <property type="component" value="Unassembled WGS sequence"/>
</dbReference>
<evidence type="ECO:0000313" key="3">
    <source>
        <dbReference type="EMBL" id="HIX36426.1"/>
    </source>
</evidence>
<dbReference type="InterPro" id="IPR002881">
    <property type="entry name" value="DUF58"/>
</dbReference>
<organism evidence="3 4">
    <name type="scientific">Candidatus Blautia pullistercoris</name>
    <dbReference type="NCBI Taxonomy" id="2838499"/>
    <lineage>
        <taxon>Bacteria</taxon>
        <taxon>Bacillati</taxon>
        <taxon>Bacillota</taxon>
        <taxon>Clostridia</taxon>
        <taxon>Lachnospirales</taxon>
        <taxon>Lachnospiraceae</taxon>
        <taxon>Blautia</taxon>
    </lineage>
</organism>
<dbReference type="EMBL" id="DXFG01000023">
    <property type="protein sequence ID" value="HIX36426.1"/>
    <property type="molecule type" value="Genomic_DNA"/>
</dbReference>
<keyword evidence="1" id="KW-0472">Membrane</keyword>
<keyword evidence="1" id="KW-0812">Transmembrane</keyword>
<evidence type="ECO:0000256" key="1">
    <source>
        <dbReference type="SAM" id="Phobius"/>
    </source>
</evidence>
<keyword evidence="1" id="KW-1133">Transmembrane helix</keyword>
<sequence length="356" mass="42135">MKRFFFILFIFLIWYMAAMYRIPSLMALSVAQLFLLLLLFLMTRYFRNNFQAGFCRKKETVRKKDRISVQIWTENRSILPLGRYRLQFYSSYEKSRKGKSFPYDGSIDSKKREEEELQLEAKWCGKLYISLEQKQVYDYLSLFHSRVKENQEAEIAVLPSSQPLTVIFSEADTWENQGQGEGALRPERSSGGEIRQLREYAPGDLVRGIHWKQSARTDKLLVKEFQKEEEEGVSLYLDFSGEKEPGPEEMSAFYQILSAFLLGVLKEKAAVRVKWTDAQKRSLYRRVTTEEACMDLLLLLYDREEILFIKRPSGKNFMEDFTLNLNREIYYKEQCIHRFSLENCERELKETKIILS</sequence>
<evidence type="ECO:0000259" key="2">
    <source>
        <dbReference type="Pfam" id="PF01882"/>
    </source>
</evidence>
<feature type="domain" description="DUF58" evidence="2">
    <location>
        <begin position="197"/>
        <end position="247"/>
    </location>
</feature>
<dbReference type="AlphaFoldDB" id="A0A9D2ALF9"/>
<name>A0A9D2ALF9_9FIRM</name>
<feature type="transmembrane region" description="Helical" evidence="1">
    <location>
        <begin position="29"/>
        <end position="46"/>
    </location>
</feature>
<reference evidence="3" key="1">
    <citation type="journal article" date="2021" name="PeerJ">
        <title>Extensive microbial diversity within the chicken gut microbiome revealed by metagenomics and culture.</title>
        <authorList>
            <person name="Gilroy R."/>
            <person name="Ravi A."/>
            <person name="Getino M."/>
            <person name="Pursley I."/>
            <person name="Horton D.L."/>
            <person name="Alikhan N.F."/>
            <person name="Baker D."/>
            <person name="Gharbi K."/>
            <person name="Hall N."/>
            <person name="Watson M."/>
            <person name="Adriaenssens E.M."/>
            <person name="Foster-Nyarko E."/>
            <person name="Jarju S."/>
            <person name="Secka A."/>
            <person name="Antonio M."/>
            <person name="Oren A."/>
            <person name="Chaudhuri R.R."/>
            <person name="La Ragione R."/>
            <person name="Hildebrand F."/>
            <person name="Pallen M.J."/>
        </authorList>
    </citation>
    <scope>NUCLEOTIDE SEQUENCE</scope>
    <source>
        <strain evidence="3">ChiHjej12B11-1927</strain>
    </source>
</reference>
<evidence type="ECO:0000313" key="4">
    <source>
        <dbReference type="Proteomes" id="UP000824230"/>
    </source>
</evidence>
<gene>
    <name evidence="3" type="ORF">H9738_00935</name>
</gene>
<comment type="caution">
    <text evidence="3">The sequence shown here is derived from an EMBL/GenBank/DDBJ whole genome shotgun (WGS) entry which is preliminary data.</text>
</comment>
<accession>A0A9D2ALF9</accession>
<proteinExistence type="predicted"/>
<reference evidence="3" key="2">
    <citation type="submission" date="2021-04" db="EMBL/GenBank/DDBJ databases">
        <authorList>
            <person name="Gilroy R."/>
        </authorList>
    </citation>
    <scope>NUCLEOTIDE SEQUENCE</scope>
    <source>
        <strain evidence="3">ChiHjej12B11-1927</strain>
    </source>
</reference>
<protein>
    <submittedName>
        <fullName evidence="3">DUF58 domain-containing protein</fullName>
    </submittedName>
</protein>